<evidence type="ECO:0000313" key="1">
    <source>
        <dbReference type="EMBL" id="KAK7521739.1"/>
    </source>
</evidence>
<accession>A0ABR1KVR5</accession>
<keyword evidence="2" id="KW-1185">Reference proteome</keyword>
<name>A0ABR1KVR5_9PEZI</name>
<dbReference type="Proteomes" id="UP001363622">
    <property type="component" value="Unassembled WGS sequence"/>
</dbReference>
<dbReference type="Pfam" id="PF10384">
    <property type="entry name" value="Scm3"/>
    <property type="match status" value="1"/>
</dbReference>
<dbReference type="InterPro" id="IPR009072">
    <property type="entry name" value="Histone-fold"/>
</dbReference>
<gene>
    <name evidence="1" type="ORF">IWZ03DRAFT_369335</name>
</gene>
<proteinExistence type="predicted"/>
<evidence type="ECO:0000313" key="2">
    <source>
        <dbReference type="Proteomes" id="UP001363622"/>
    </source>
</evidence>
<reference evidence="1 2" key="1">
    <citation type="submission" date="2024-04" db="EMBL/GenBank/DDBJ databases">
        <title>Phyllosticta paracitricarpa is synonymous to the EU quarantine fungus P. citricarpa based on phylogenomic analyses.</title>
        <authorList>
            <consortium name="Lawrence Berkeley National Laboratory"/>
            <person name="Van Ingen-Buijs V.A."/>
            <person name="Van Westerhoven A.C."/>
            <person name="Haridas S."/>
            <person name="Skiadas P."/>
            <person name="Martin F."/>
            <person name="Groenewald J.Z."/>
            <person name="Crous P.W."/>
            <person name="Seidl M.F."/>
        </authorList>
    </citation>
    <scope>NUCLEOTIDE SEQUENCE [LARGE SCALE GENOMIC DNA]</scope>
    <source>
        <strain evidence="1 2">CBS 123371</strain>
    </source>
</reference>
<dbReference type="PANTHER" id="PTHR15992">
    <property type="entry name" value="HOLLIDAY JUNCTION RECOGNITION PROTEIN"/>
    <property type="match status" value="1"/>
</dbReference>
<dbReference type="Gene3D" id="1.10.20.10">
    <property type="entry name" value="Histone, subunit A"/>
    <property type="match status" value="1"/>
</dbReference>
<organism evidence="1 2">
    <name type="scientific">Phyllosticta citriasiana</name>
    <dbReference type="NCBI Taxonomy" id="595635"/>
    <lineage>
        <taxon>Eukaryota</taxon>
        <taxon>Fungi</taxon>
        <taxon>Dikarya</taxon>
        <taxon>Ascomycota</taxon>
        <taxon>Pezizomycotina</taxon>
        <taxon>Dothideomycetes</taxon>
        <taxon>Dothideomycetes incertae sedis</taxon>
        <taxon>Botryosphaeriales</taxon>
        <taxon>Phyllostictaceae</taxon>
        <taxon>Phyllosticta</taxon>
    </lineage>
</organism>
<sequence>MFSSYSRWNVDVPPDIDIERRQERNRQRMKSRFERIFEQYERDFTGEDDEIDLETGEIVVNNGHLESG</sequence>
<dbReference type="InterPro" id="IPR018465">
    <property type="entry name" value="Scm3/HJURP"/>
</dbReference>
<dbReference type="PANTHER" id="PTHR15992:SF5">
    <property type="entry name" value="HOLLIDAY JUNCTION RECOGNITION PROTEIN"/>
    <property type="match status" value="1"/>
</dbReference>
<comment type="caution">
    <text evidence="1">The sequence shown here is derived from an EMBL/GenBank/DDBJ whole genome shotgun (WGS) entry which is preliminary data.</text>
</comment>
<dbReference type="EMBL" id="JBBPHU010000002">
    <property type="protein sequence ID" value="KAK7521739.1"/>
    <property type="molecule type" value="Genomic_DNA"/>
</dbReference>
<protein>
    <submittedName>
        <fullName evidence="1">Centromere protein Scm3-domain-containing protein</fullName>
    </submittedName>
</protein>